<dbReference type="AlphaFoldDB" id="A0A940S1G2"/>
<protein>
    <submittedName>
        <fullName evidence="4">Uncharacterized protein</fullName>
    </submittedName>
</protein>
<keyword evidence="2" id="KW-0472">Membrane</keyword>
<reference evidence="4" key="1">
    <citation type="submission" date="2021-03" db="EMBL/GenBank/DDBJ databases">
        <title>Sagittula salina sp. nov. strain M10.9X isolated from the marine waste.</title>
        <authorList>
            <person name="Satari L."/>
            <person name="Molina-Menor E."/>
            <person name="Vidal-Verdu A."/>
            <person name="Pascual J."/>
            <person name="Pereto J."/>
            <person name="Porcar M."/>
        </authorList>
    </citation>
    <scope>NUCLEOTIDE SEQUENCE</scope>
    <source>
        <strain evidence="4">M10.9X</strain>
    </source>
</reference>
<name>A0A940S1G2_9RHOB</name>
<dbReference type="EMBL" id="JAGISH010000005">
    <property type="protein sequence ID" value="MBP0483032.1"/>
    <property type="molecule type" value="Genomic_DNA"/>
</dbReference>
<accession>A0A940S1G2</accession>
<keyword evidence="2" id="KW-1133">Transmembrane helix</keyword>
<keyword evidence="2" id="KW-0812">Transmembrane</keyword>
<comment type="caution">
    <text evidence="4">The sequence shown here is derived from an EMBL/GenBank/DDBJ whole genome shotgun (WGS) entry which is preliminary data.</text>
</comment>
<evidence type="ECO:0000256" key="3">
    <source>
        <dbReference type="SAM" id="SignalP"/>
    </source>
</evidence>
<dbReference type="Proteomes" id="UP000675940">
    <property type="component" value="Unassembled WGS sequence"/>
</dbReference>
<feature type="signal peptide" evidence="3">
    <location>
        <begin position="1"/>
        <end position="32"/>
    </location>
</feature>
<feature type="region of interest" description="Disordered" evidence="1">
    <location>
        <begin position="303"/>
        <end position="327"/>
    </location>
</feature>
<evidence type="ECO:0000256" key="2">
    <source>
        <dbReference type="SAM" id="Phobius"/>
    </source>
</evidence>
<evidence type="ECO:0000256" key="1">
    <source>
        <dbReference type="SAM" id="MobiDB-lite"/>
    </source>
</evidence>
<sequence>MGAARHIAGQWPCTLLAMLAALCFLLPQDARADGCAPPQGLIGVARALSLLPGNATRVPALQAERIAERMEGLRERHILSDLRSARLDRLAGISLDMMAEADRLTRPGASYDARHVRLLLREFDHQTVLACRALEQADGIALPTEAGLFSNGRIDWQAVDGKLRESTLISGIAVLVTMLGVISVLFAIDLAVRWGWTLVYNRRACRVPAVVANVPGLVLTLGRGGFRFLPMEGMTLDLDDGAQVELRVTDVAPLAAVLSRRHETMADFRLDAALSLRAQNEILEQSTISPYYIRKSRGSGENHVAGLAQSASEAEPGAPTTRTEQGA</sequence>
<feature type="chain" id="PRO_5037795709" evidence="3">
    <location>
        <begin position="33"/>
        <end position="327"/>
    </location>
</feature>
<evidence type="ECO:0000313" key="4">
    <source>
        <dbReference type="EMBL" id="MBP0483032.1"/>
    </source>
</evidence>
<gene>
    <name evidence="4" type="ORF">J5474_11095</name>
</gene>
<feature type="transmembrane region" description="Helical" evidence="2">
    <location>
        <begin position="168"/>
        <end position="192"/>
    </location>
</feature>
<organism evidence="4 5">
    <name type="scientific">Sagittula salina</name>
    <dbReference type="NCBI Taxonomy" id="2820268"/>
    <lineage>
        <taxon>Bacteria</taxon>
        <taxon>Pseudomonadati</taxon>
        <taxon>Pseudomonadota</taxon>
        <taxon>Alphaproteobacteria</taxon>
        <taxon>Rhodobacterales</taxon>
        <taxon>Roseobacteraceae</taxon>
        <taxon>Sagittula</taxon>
    </lineage>
</organism>
<dbReference type="RefSeq" id="WP_209360968.1">
    <property type="nucleotide sequence ID" value="NZ_JAGISH010000005.1"/>
</dbReference>
<evidence type="ECO:0000313" key="5">
    <source>
        <dbReference type="Proteomes" id="UP000675940"/>
    </source>
</evidence>
<proteinExistence type="predicted"/>
<keyword evidence="5" id="KW-1185">Reference proteome</keyword>
<keyword evidence="3" id="KW-0732">Signal</keyword>